<protein>
    <recommendedName>
        <fullName evidence="5">Acetyltransferase</fullName>
        <ecNumber evidence="5">2.3.1.-</ecNumber>
    </recommendedName>
</protein>
<keyword evidence="3" id="KW-0677">Repeat</keyword>
<accession>A0AA47I8R8</accession>
<dbReference type="Pfam" id="PF00132">
    <property type="entry name" value="Hexapep"/>
    <property type="match status" value="1"/>
</dbReference>
<dbReference type="InterPro" id="IPR001451">
    <property type="entry name" value="Hexapep"/>
</dbReference>
<evidence type="ECO:0000256" key="3">
    <source>
        <dbReference type="ARBA" id="ARBA00022737"/>
    </source>
</evidence>
<dbReference type="Pfam" id="PF12464">
    <property type="entry name" value="Mac"/>
    <property type="match status" value="1"/>
</dbReference>
<dbReference type="CDD" id="cd03357">
    <property type="entry name" value="LbH_MAT_GAT"/>
    <property type="match status" value="1"/>
</dbReference>
<dbReference type="InterPro" id="IPR039369">
    <property type="entry name" value="LacA-like"/>
</dbReference>
<dbReference type="InterPro" id="IPR024688">
    <property type="entry name" value="Mac_dom"/>
</dbReference>
<reference evidence="8" key="1">
    <citation type="submission" date="2021-11" db="EMBL/GenBank/DDBJ databases">
        <title>Clostridia strains as spoilage organisms.</title>
        <authorList>
            <person name="Wambui J."/>
            <person name="Stevens M.J.A."/>
            <person name="Stephan R."/>
        </authorList>
    </citation>
    <scope>NUCLEOTIDE SEQUENCE</scope>
    <source>
        <strain evidence="8">CF009</strain>
    </source>
</reference>
<dbReference type="AlphaFoldDB" id="A0AA47I8R8"/>
<feature type="region of interest" description="Disordered" evidence="6">
    <location>
        <begin position="1"/>
        <end position="21"/>
    </location>
</feature>
<dbReference type="Proteomes" id="UP001164733">
    <property type="component" value="Chromosome"/>
</dbReference>
<evidence type="ECO:0000256" key="1">
    <source>
        <dbReference type="ARBA" id="ARBA00007274"/>
    </source>
</evidence>
<gene>
    <name evidence="8" type="ORF">LL038_09105</name>
</gene>
<dbReference type="PANTHER" id="PTHR43017">
    <property type="entry name" value="GALACTOSIDE O-ACETYLTRANSFERASE"/>
    <property type="match status" value="1"/>
</dbReference>
<keyword evidence="2 5" id="KW-0808">Transferase</keyword>
<evidence type="ECO:0000256" key="6">
    <source>
        <dbReference type="SAM" id="MobiDB-lite"/>
    </source>
</evidence>
<sequence length="205" mass="22224">MDFKEIMKQNKGYSSKNTDMPSELQQKAKELCWKYNQTGPSEGEKRSSILKELLGTSHPLTFIEPSFHCDYGFNIHTHGLTVINYNCVILDTSPVYIGANAFIAPGVCLACSGHAVLPRQRAEGIGTSKPIIIEDDVWIGGNVTVCGGVTIGKGSIIGAGSVVNKDIPAGVIAVGNPCRVLREISEEDIIDLSAEQDKFHFVELM</sequence>
<keyword evidence="4 5" id="KW-0012">Acyltransferase</keyword>
<evidence type="ECO:0000313" key="9">
    <source>
        <dbReference type="Proteomes" id="UP001164733"/>
    </source>
</evidence>
<evidence type="ECO:0000256" key="5">
    <source>
        <dbReference type="RuleBase" id="RU367021"/>
    </source>
</evidence>
<dbReference type="SMART" id="SM01266">
    <property type="entry name" value="Mac"/>
    <property type="match status" value="1"/>
</dbReference>
<evidence type="ECO:0000313" key="8">
    <source>
        <dbReference type="EMBL" id="WAG62375.1"/>
    </source>
</evidence>
<dbReference type="PROSITE" id="PS00101">
    <property type="entry name" value="HEXAPEP_TRANSFERASES"/>
    <property type="match status" value="1"/>
</dbReference>
<dbReference type="EMBL" id="CP086239">
    <property type="protein sequence ID" value="WAG62375.1"/>
    <property type="molecule type" value="Genomic_DNA"/>
</dbReference>
<dbReference type="FunFam" id="2.160.10.10:FF:000025">
    <property type="entry name" value="Hexapeptide-repeat containing-acetyltransferase"/>
    <property type="match status" value="1"/>
</dbReference>
<proteinExistence type="inferred from homology"/>
<organism evidence="8 9">
    <name type="scientific">Clostridium estertheticum</name>
    <dbReference type="NCBI Taxonomy" id="238834"/>
    <lineage>
        <taxon>Bacteria</taxon>
        <taxon>Bacillati</taxon>
        <taxon>Bacillota</taxon>
        <taxon>Clostridia</taxon>
        <taxon>Eubacteriales</taxon>
        <taxon>Clostridiaceae</taxon>
        <taxon>Clostridium</taxon>
    </lineage>
</organism>
<evidence type="ECO:0000256" key="4">
    <source>
        <dbReference type="ARBA" id="ARBA00023315"/>
    </source>
</evidence>
<evidence type="ECO:0000259" key="7">
    <source>
        <dbReference type="SMART" id="SM01266"/>
    </source>
</evidence>
<comment type="similarity">
    <text evidence="1 5">Belongs to the transferase hexapeptide repeat family.</text>
</comment>
<dbReference type="EC" id="2.3.1.-" evidence="5"/>
<dbReference type="PANTHER" id="PTHR43017:SF1">
    <property type="entry name" value="ACETYLTRANSFERASE YJL218W-RELATED"/>
    <property type="match status" value="1"/>
</dbReference>
<evidence type="ECO:0000256" key="2">
    <source>
        <dbReference type="ARBA" id="ARBA00022679"/>
    </source>
</evidence>
<dbReference type="InterPro" id="IPR018357">
    <property type="entry name" value="Hexapep_transf_CS"/>
</dbReference>
<name>A0AA47I8R8_9CLOT</name>
<dbReference type="RefSeq" id="WP_216123536.1">
    <property type="nucleotide sequence ID" value="NZ_CP086239.1"/>
</dbReference>
<feature type="domain" description="Maltose/galactoside acetyltransferase" evidence="7">
    <location>
        <begin position="4"/>
        <end position="59"/>
    </location>
</feature>
<feature type="compositionally biased region" description="Polar residues" evidence="6">
    <location>
        <begin position="11"/>
        <end position="21"/>
    </location>
</feature>
<dbReference type="GO" id="GO:0008870">
    <property type="term" value="F:galactoside O-acetyltransferase activity"/>
    <property type="evidence" value="ECO:0007669"/>
    <property type="project" value="TreeGrafter"/>
</dbReference>